<evidence type="ECO:0000313" key="16">
    <source>
        <dbReference type="EMBL" id="TCF56057.1"/>
    </source>
</evidence>
<dbReference type="EMBL" id="SHTI01000034">
    <property type="protein sequence ID" value="TCF67942.1"/>
    <property type="molecule type" value="Genomic_DNA"/>
</dbReference>
<evidence type="ECO:0000313" key="21">
    <source>
        <dbReference type="EMBL" id="TPH34780.1"/>
    </source>
</evidence>
<reference evidence="21" key="2">
    <citation type="journal article" date="2019" name="Appl. Environ. Microbiol.">
        <title>An in vitro enrichment strategy for formulating synergistic synbiotics.</title>
        <authorList>
            <person name="Kok C.R."/>
            <person name="Quintero D.F.G."/>
            <person name="Niyirora C."/>
            <person name="Rose D."/>
            <person name="Li A."/>
            <person name="Hutkins R."/>
        </authorList>
    </citation>
    <scope>NUCLEOTIDE SEQUENCE</scope>
    <source>
        <strain evidence="21">CR15</strain>
    </source>
</reference>
<dbReference type="Proteomes" id="UP000293137">
    <property type="component" value="Unassembled WGS sequence"/>
</dbReference>
<dbReference type="PROSITE" id="PS50932">
    <property type="entry name" value="HTH_LACI_2"/>
    <property type="match status" value="1"/>
</dbReference>
<reference evidence="5" key="6">
    <citation type="journal article" date="2021" name="Appl. Environ. Microbiol.">
        <title>Novel 3-O-alpha-d-Galactosyl-alpha-l-Arabinofuranosidase for the Assimilation of Gum Arabic Arabinogalactan Protein in Bifidobacterium longum subsp. longum.</title>
        <authorList>
            <person name="Sasaki Y."/>
            <person name="Horigome A."/>
            <person name="Odamaki T."/>
            <person name="Xiao J.Z."/>
            <person name="Ishiwata A."/>
            <person name="Ito Y."/>
            <person name="Kitahara K."/>
            <person name="Fujita K."/>
        </authorList>
    </citation>
    <scope>NUCLEOTIDE SEQUENCE</scope>
    <source>
        <strain evidence="5">MCC00316</strain>
    </source>
</reference>
<evidence type="ECO:0000313" key="18">
    <source>
        <dbReference type="EMBL" id="TCF67863.1"/>
    </source>
</evidence>
<dbReference type="EMBL" id="SZNG01000017">
    <property type="protein sequence ID" value="TPH34780.1"/>
    <property type="molecule type" value="Genomic_DNA"/>
</dbReference>
<dbReference type="EMBL" id="SHSP01000021">
    <property type="protein sequence ID" value="TCF30061.1"/>
    <property type="molecule type" value="Genomic_DNA"/>
</dbReference>
<dbReference type="Proteomes" id="UP000291814">
    <property type="component" value="Unassembled WGS sequence"/>
</dbReference>
<dbReference type="Pfam" id="PF13377">
    <property type="entry name" value="Peripla_BP_3"/>
    <property type="match status" value="1"/>
</dbReference>
<dbReference type="Proteomes" id="UP000291713">
    <property type="component" value="Unassembled WGS sequence"/>
</dbReference>
<dbReference type="Proteomes" id="UP000292751">
    <property type="component" value="Unassembled WGS sequence"/>
</dbReference>
<reference evidence="22" key="5">
    <citation type="submission" date="2020-02" db="EMBL/GenBank/DDBJ databases">
        <title>The Isolation and identification of Lactobacillus and Bifidobacterium species from dairy as potential probiotics for calf scour mitigation.</title>
        <authorList>
            <person name="Dhadda K."/>
            <person name="Guan L."/>
            <person name="Chen Y."/>
            <person name="Malmuthuge N."/>
        </authorList>
    </citation>
    <scope>NUCLEOTIDE SEQUENCE</scope>
    <source>
        <strain evidence="22">B1</strain>
    </source>
</reference>
<evidence type="ECO:0000259" key="4">
    <source>
        <dbReference type="PROSITE" id="PS50932"/>
    </source>
</evidence>
<evidence type="ECO:0000313" key="25">
    <source>
        <dbReference type="Proteomes" id="UP000291814"/>
    </source>
</evidence>
<evidence type="ECO:0000313" key="37">
    <source>
        <dbReference type="Proteomes" id="UP000294241"/>
    </source>
</evidence>
<reference evidence="23 24" key="1">
    <citation type="journal article" date="2018" name="Sci. Rep.">
        <title>Genomic diversity and distribution of Bifidobacterium longum subsp. longum across the human lifespan.</title>
        <authorList>
            <person name="Odamaki T."/>
            <person name="Bottacini F."/>
            <person name="Kato K."/>
            <person name="Mitsuyama E."/>
            <person name="Yoshida K."/>
            <person name="Horigome A."/>
            <person name="Xiao J.Z."/>
            <person name="van Sinderen D."/>
        </authorList>
    </citation>
    <scope>NUCLEOTIDE SEQUENCE [LARGE SCALE GENOMIC DNA]</scope>
    <source>
        <strain evidence="6 36">MCC10002</strain>
        <strain evidence="7 35">MCC10004</strain>
        <strain evidence="8 26">MCC10009</strain>
        <strain evidence="9 34">MCC10015</strain>
        <strain evidence="10 33">MCC10044</strain>
        <strain evidence="11 25">MCC10070</strain>
        <strain evidence="12 29">MCC10076</strain>
        <strain evidence="13 23">MCC10083</strain>
        <strain evidence="14 31">MCC10096</strain>
        <strain evidence="15 37">MCC10100</strain>
        <strain evidence="16 27">MCC10113</strain>
        <strain evidence="17 30">MCC10116</strain>
        <strain evidence="18 32">MCC10118</strain>
        <strain evidence="19 28">MCC10119</strain>
        <strain evidence="20 24">MCC10120</strain>
    </source>
</reference>
<dbReference type="EMBL" id="SHTU01000034">
    <property type="protein sequence ID" value="TCF93740.1"/>
    <property type="molecule type" value="Genomic_DNA"/>
</dbReference>
<organism evidence="18 32">
    <name type="scientific">Bifidobacterium longum subsp. longum</name>
    <dbReference type="NCBI Taxonomy" id="1679"/>
    <lineage>
        <taxon>Bacteria</taxon>
        <taxon>Bacillati</taxon>
        <taxon>Actinomycetota</taxon>
        <taxon>Actinomycetes</taxon>
        <taxon>Bifidobacteriales</taxon>
        <taxon>Bifidobacteriaceae</taxon>
        <taxon>Bifidobacterium</taxon>
    </lineage>
</organism>
<keyword evidence="2" id="KW-0238">DNA-binding</keyword>
<dbReference type="PANTHER" id="PTHR30146:SF109">
    <property type="entry name" value="HTH-TYPE TRANSCRIPTIONAL REGULATOR GALS"/>
    <property type="match status" value="1"/>
</dbReference>
<reference evidence="18" key="3">
    <citation type="submission" date="2019-02" db="EMBL/GenBank/DDBJ databases">
        <authorList>
            <person name="Odamaki T."/>
        </authorList>
    </citation>
    <scope>NUCLEOTIDE SEQUENCE</scope>
    <source>
        <strain evidence="6">MCC10002</strain>
        <strain evidence="7">MCC10004</strain>
        <strain evidence="8">MCC10009</strain>
        <strain evidence="9">MCC10015</strain>
        <strain evidence="10">MCC10044</strain>
        <strain evidence="11">MCC10070</strain>
        <strain evidence="12">MCC10076</strain>
        <strain evidence="13">MCC10083</strain>
        <strain evidence="14">MCC10096</strain>
        <strain evidence="15">MCC10100</strain>
        <strain evidence="16">MCC10113</strain>
        <strain evidence="17">MCC10116</strain>
        <strain evidence="18">MCC10118</strain>
        <strain evidence="19">MCC10119</strain>
        <strain evidence="20">MCC10120</strain>
    </source>
</reference>
<evidence type="ECO:0000256" key="1">
    <source>
        <dbReference type="ARBA" id="ARBA00023015"/>
    </source>
</evidence>
<dbReference type="Proteomes" id="UP000293475">
    <property type="component" value="Unassembled WGS sequence"/>
</dbReference>
<dbReference type="Gene3D" id="1.10.260.40">
    <property type="entry name" value="lambda repressor-like DNA-binding domains"/>
    <property type="match status" value="1"/>
</dbReference>
<dbReference type="EMBL" id="SHRX01000035">
    <property type="protein sequence ID" value="TCE95728.1"/>
    <property type="molecule type" value="Genomic_DNA"/>
</dbReference>
<dbReference type="Proteomes" id="UP000292932">
    <property type="component" value="Unassembled WGS sequence"/>
</dbReference>
<keyword evidence="3" id="KW-0804">Transcription</keyword>
<proteinExistence type="predicted"/>
<dbReference type="EMBL" id="SHSD01000046">
    <property type="protein sequence ID" value="TCF07514.1"/>
    <property type="molecule type" value="Genomic_DNA"/>
</dbReference>
<dbReference type="CDD" id="cd06267">
    <property type="entry name" value="PBP1_LacI_sugar_binding-like"/>
    <property type="match status" value="1"/>
</dbReference>
<dbReference type="GeneID" id="69579071"/>
<evidence type="ECO:0000313" key="13">
    <source>
        <dbReference type="EMBL" id="TCF07514.1"/>
    </source>
</evidence>
<evidence type="ECO:0000313" key="17">
    <source>
        <dbReference type="EMBL" id="TCF61714.1"/>
    </source>
</evidence>
<dbReference type="Proteomes" id="UP000829452">
    <property type="component" value="Chromosome"/>
</dbReference>
<dbReference type="EMBL" id="SHQV01000027">
    <property type="protein sequence ID" value="TCE42686.1"/>
    <property type="molecule type" value="Genomic_DNA"/>
</dbReference>
<dbReference type="SMART" id="SM00354">
    <property type="entry name" value="HTH_LACI"/>
    <property type="match status" value="1"/>
</dbReference>
<dbReference type="GO" id="GO:0000976">
    <property type="term" value="F:transcription cis-regulatory region binding"/>
    <property type="evidence" value="ECO:0007669"/>
    <property type="project" value="TreeGrafter"/>
</dbReference>
<dbReference type="Proteomes" id="UP000293441">
    <property type="component" value="Unassembled WGS sequence"/>
</dbReference>
<dbReference type="Proteomes" id="UP000293701">
    <property type="component" value="Unassembled WGS sequence"/>
</dbReference>
<evidence type="ECO:0000313" key="5">
    <source>
        <dbReference type="EMBL" id="GHM72876.1"/>
    </source>
</evidence>
<dbReference type="InterPro" id="IPR010982">
    <property type="entry name" value="Lambda_DNA-bd_dom_sf"/>
</dbReference>
<evidence type="ECO:0000313" key="24">
    <source>
        <dbReference type="Proteomes" id="UP000291713"/>
    </source>
</evidence>
<dbReference type="Proteomes" id="UP000292787">
    <property type="component" value="Unassembled WGS sequence"/>
</dbReference>
<evidence type="ECO:0000313" key="36">
    <source>
        <dbReference type="Proteomes" id="UP000293701"/>
    </source>
</evidence>
<dbReference type="Proteomes" id="UP000292478">
    <property type="component" value="Unassembled WGS sequence"/>
</dbReference>
<dbReference type="InterPro" id="IPR000843">
    <property type="entry name" value="HTH_LacI"/>
</dbReference>
<dbReference type="Proteomes" id="UP000663812">
    <property type="component" value="Unassembled WGS sequence"/>
</dbReference>
<evidence type="ECO:0000313" key="35">
    <source>
        <dbReference type="Proteomes" id="UP000293475"/>
    </source>
</evidence>
<evidence type="ECO:0000313" key="31">
    <source>
        <dbReference type="Proteomes" id="UP000292932"/>
    </source>
</evidence>
<evidence type="ECO:0000313" key="27">
    <source>
        <dbReference type="Proteomes" id="UP000292478"/>
    </source>
</evidence>
<evidence type="ECO:0000313" key="15">
    <source>
        <dbReference type="EMBL" id="TCF37519.1"/>
    </source>
</evidence>
<dbReference type="EMBL" id="SHST01000033">
    <property type="protein sequence ID" value="TCF37519.1"/>
    <property type="molecule type" value="Genomic_DNA"/>
</dbReference>
<evidence type="ECO:0000313" key="32">
    <source>
        <dbReference type="Proteomes" id="UP000293137"/>
    </source>
</evidence>
<evidence type="ECO:0000313" key="11">
    <source>
        <dbReference type="EMBL" id="TCE83274.1"/>
    </source>
</evidence>
<dbReference type="EMBL" id="SHTH01000021">
    <property type="protein sequence ID" value="TCF67863.1"/>
    <property type="molecule type" value="Genomic_DNA"/>
</dbReference>
<dbReference type="CDD" id="cd01392">
    <property type="entry name" value="HTH_LacI"/>
    <property type="match status" value="1"/>
</dbReference>
<dbReference type="EMBL" id="CP049772">
    <property type="protein sequence ID" value="UNL80961.1"/>
    <property type="molecule type" value="Genomic_DNA"/>
</dbReference>
<dbReference type="EMBL" id="SHTC01000030">
    <property type="protein sequence ID" value="TCF56057.1"/>
    <property type="molecule type" value="Genomic_DNA"/>
</dbReference>
<gene>
    <name evidence="21" type="ORF">FCO76_09720</name>
    <name evidence="22" type="ORF">G8B11_00530</name>
    <name evidence="5" type="ORF">MCC00316_11660</name>
    <name evidence="6" type="ORF">MCC10002_2214</name>
    <name evidence="7" type="ORF">MCC10004_1889</name>
    <name evidence="8" type="ORF">MCC10009_1971</name>
    <name evidence="9" type="ORF">MCC10015_2120</name>
    <name evidence="10" type="ORF">MCC10044_1981</name>
    <name evidence="11" type="ORF">MCC10070_2029</name>
    <name evidence="12" type="ORF">MCC10076_2090</name>
    <name evidence="13" type="ORF">MCC10083_1967</name>
    <name evidence="14" type="ORF">MCC10096_2010</name>
    <name evidence="15" type="ORF">MCC10100_1935</name>
    <name evidence="16" type="ORF">MCC10113_1984</name>
    <name evidence="17" type="ORF">MCC10116_2170</name>
    <name evidence="18" type="ORF">MCC10118_1739</name>
    <name evidence="19" type="ORF">MCC10119_1980</name>
    <name evidence="20" type="ORF">MCC10120_1968</name>
</gene>
<dbReference type="EMBL" id="SHPX01000053">
    <property type="protein sequence ID" value="TCD95252.1"/>
    <property type="molecule type" value="Genomic_DNA"/>
</dbReference>
<evidence type="ECO:0000313" key="28">
    <source>
        <dbReference type="Proteomes" id="UP000292729"/>
    </source>
</evidence>
<sequence>MATSIQDVAREAGVSISTVSRSFTRPDLVSAKTRERVLAIADKLNFSLSRSAAALKSGRSLRIAVLMSGHIRLWFTASVIEGLNEVLHTQGYDISVFQISSIEERKEFFEMLPVRRNADAVIVASFDIDNNEIAQLASVGVPIVGINSVEPEARGFTAAVNIDDVQGSTLAARHLINLGHRRITYISTNREVSLSFSVQSRFDSFTACCRREGIEPQVIVCKVDDDGRYEISDVVNQLISQDEMPTAIACQEDGIALPLMFQLERNGFSVPGDVSLIGYDDSFYTGDIGLTTIRQDPVEMARVAARMTLDLIDEKPIEQPYIVFPAQLKVRSSTSRVK</sequence>
<dbReference type="SUPFAM" id="SSF47413">
    <property type="entry name" value="lambda repressor-like DNA-binding domains"/>
    <property type="match status" value="1"/>
</dbReference>
<evidence type="ECO:0000313" key="23">
    <source>
        <dbReference type="Proteomes" id="UP000291226"/>
    </source>
</evidence>
<feature type="domain" description="HTH lacI-type" evidence="4">
    <location>
        <begin position="3"/>
        <end position="57"/>
    </location>
</feature>
<evidence type="ECO:0000313" key="20">
    <source>
        <dbReference type="EMBL" id="TCF93740.1"/>
    </source>
</evidence>
<dbReference type="AlphaFoldDB" id="A0A087AVL1"/>
<name>A0A087AVL1_BIFLL</name>
<dbReference type="RefSeq" id="WP_007054086.1">
    <property type="nucleotide sequence ID" value="NZ_AP022379.1"/>
</dbReference>
<protein>
    <submittedName>
        <fullName evidence="5 18">Transcriptional regulator</fullName>
    </submittedName>
</protein>
<evidence type="ECO:0000313" key="7">
    <source>
        <dbReference type="EMBL" id="TCD76665.1"/>
    </source>
</evidence>
<dbReference type="Proteomes" id="UP000315512">
    <property type="component" value="Unassembled WGS sequence"/>
</dbReference>
<evidence type="ECO:0000313" key="22">
    <source>
        <dbReference type="EMBL" id="UNL80961.1"/>
    </source>
</evidence>
<dbReference type="Proteomes" id="UP000294241">
    <property type="component" value="Unassembled WGS sequence"/>
</dbReference>
<evidence type="ECO:0000256" key="3">
    <source>
        <dbReference type="ARBA" id="ARBA00023163"/>
    </source>
</evidence>
<evidence type="ECO:0000313" key="14">
    <source>
        <dbReference type="EMBL" id="TCF30061.1"/>
    </source>
</evidence>
<keyword evidence="1" id="KW-0805">Transcription regulation</keyword>
<dbReference type="InterPro" id="IPR046335">
    <property type="entry name" value="LacI/GalR-like_sensor"/>
</dbReference>
<dbReference type="GO" id="GO:0003700">
    <property type="term" value="F:DNA-binding transcription factor activity"/>
    <property type="evidence" value="ECO:0007669"/>
    <property type="project" value="TreeGrafter"/>
</dbReference>
<evidence type="ECO:0000313" key="10">
    <source>
        <dbReference type="EMBL" id="TCE42686.1"/>
    </source>
</evidence>
<dbReference type="EMBL" id="SHPS01000040">
    <property type="protein sequence ID" value="TCD84077.1"/>
    <property type="molecule type" value="Genomic_DNA"/>
</dbReference>
<dbReference type="EMBL" id="SHPO01000030">
    <property type="protein sequence ID" value="TCD76665.1"/>
    <property type="molecule type" value="Genomic_DNA"/>
</dbReference>
<dbReference type="Proteomes" id="UP000292729">
    <property type="component" value="Unassembled WGS sequence"/>
</dbReference>
<dbReference type="OMA" id="TNVIGLM"/>
<evidence type="ECO:0000313" key="30">
    <source>
        <dbReference type="Proteomes" id="UP000292787"/>
    </source>
</evidence>
<accession>A0A087AVL1</accession>
<evidence type="ECO:0000313" key="8">
    <source>
        <dbReference type="EMBL" id="TCD84077.1"/>
    </source>
</evidence>
<dbReference type="EMBL" id="SHRR01000035">
    <property type="protein sequence ID" value="TCE83274.1"/>
    <property type="molecule type" value="Genomic_DNA"/>
</dbReference>
<dbReference type="Proteomes" id="UP000291881">
    <property type="component" value="Unassembled WGS sequence"/>
</dbReference>
<evidence type="ECO:0000313" key="26">
    <source>
        <dbReference type="Proteomes" id="UP000291881"/>
    </source>
</evidence>
<dbReference type="EMBL" id="SHTF01000032">
    <property type="protein sequence ID" value="TCF61714.1"/>
    <property type="molecule type" value="Genomic_DNA"/>
</dbReference>
<dbReference type="Pfam" id="PF00356">
    <property type="entry name" value="LacI"/>
    <property type="match status" value="1"/>
</dbReference>
<evidence type="ECO:0000313" key="19">
    <source>
        <dbReference type="EMBL" id="TCF67942.1"/>
    </source>
</evidence>
<dbReference type="Proteomes" id="UP000291226">
    <property type="component" value="Unassembled WGS sequence"/>
</dbReference>
<evidence type="ECO:0000313" key="33">
    <source>
        <dbReference type="Proteomes" id="UP000293319"/>
    </source>
</evidence>
<evidence type="ECO:0000313" key="9">
    <source>
        <dbReference type="EMBL" id="TCD95252.1"/>
    </source>
</evidence>
<reference evidence="21" key="4">
    <citation type="submission" date="2019-04" db="EMBL/GenBank/DDBJ databases">
        <authorList>
            <person name="Kok C.R."/>
            <person name="Hutkins R."/>
        </authorList>
    </citation>
    <scope>NUCLEOTIDE SEQUENCE</scope>
    <source>
        <strain evidence="21">CR15</strain>
    </source>
</reference>
<evidence type="ECO:0000256" key="2">
    <source>
        <dbReference type="ARBA" id="ARBA00023125"/>
    </source>
</evidence>
<dbReference type="EMBL" id="BNHC01000006">
    <property type="protein sequence ID" value="GHM72876.1"/>
    <property type="molecule type" value="Genomic_DNA"/>
</dbReference>
<evidence type="ECO:0000313" key="12">
    <source>
        <dbReference type="EMBL" id="TCE95728.1"/>
    </source>
</evidence>
<evidence type="ECO:0000313" key="29">
    <source>
        <dbReference type="Proteomes" id="UP000292751"/>
    </source>
</evidence>
<dbReference type="SUPFAM" id="SSF53822">
    <property type="entry name" value="Periplasmic binding protein-like I"/>
    <property type="match status" value="1"/>
</dbReference>
<evidence type="ECO:0000313" key="6">
    <source>
        <dbReference type="EMBL" id="TCD72191.1"/>
    </source>
</evidence>
<evidence type="ECO:0000313" key="34">
    <source>
        <dbReference type="Proteomes" id="UP000293441"/>
    </source>
</evidence>
<dbReference type="Gene3D" id="3.40.50.2300">
    <property type="match status" value="2"/>
</dbReference>
<dbReference type="EMBL" id="SHPM01000040">
    <property type="protein sequence ID" value="TCD72191.1"/>
    <property type="molecule type" value="Genomic_DNA"/>
</dbReference>
<dbReference type="Proteomes" id="UP000293319">
    <property type="component" value="Unassembled WGS sequence"/>
</dbReference>
<dbReference type="PANTHER" id="PTHR30146">
    <property type="entry name" value="LACI-RELATED TRANSCRIPTIONAL REPRESSOR"/>
    <property type="match status" value="1"/>
</dbReference>
<dbReference type="InterPro" id="IPR028082">
    <property type="entry name" value="Peripla_BP_I"/>
</dbReference>